<proteinExistence type="predicted"/>
<evidence type="ECO:0000313" key="3">
    <source>
        <dbReference type="Proteomes" id="UP000216021"/>
    </source>
</evidence>
<reference evidence="2 3" key="1">
    <citation type="submission" date="2016-11" db="EMBL/GenBank/DDBJ databases">
        <title>Rahnella oryzae sp. nov., isolated from rice root.</title>
        <authorList>
            <person name="Zhang X.-X."/>
            <person name="Zhang J."/>
        </authorList>
    </citation>
    <scope>NUCLEOTIDE SEQUENCE [LARGE SCALE GENOMIC DNA]</scope>
    <source>
        <strain evidence="2 3">J11-6</strain>
    </source>
</reference>
<organism evidence="2 3">
    <name type="scientific">Serratia oryzae</name>
    <dbReference type="NCBI Taxonomy" id="2034155"/>
    <lineage>
        <taxon>Bacteria</taxon>
        <taxon>Pseudomonadati</taxon>
        <taxon>Pseudomonadota</taxon>
        <taxon>Gammaproteobacteria</taxon>
        <taxon>Enterobacterales</taxon>
        <taxon>Yersiniaceae</taxon>
        <taxon>Serratia</taxon>
    </lineage>
</organism>
<dbReference type="PROSITE" id="PS51746">
    <property type="entry name" value="PPM_2"/>
    <property type="match status" value="1"/>
</dbReference>
<dbReference type="Gene3D" id="3.60.40.10">
    <property type="entry name" value="PPM-type phosphatase domain"/>
    <property type="match status" value="1"/>
</dbReference>
<evidence type="ECO:0000259" key="1">
    <source>
        <dbReference type="PROSITE" id="PS51746"/>
    </source>
</evidence>
<dbReference type="STRING" id="2034155.BMI79_03910"/>
<dbReference type="InterPro" id="IPR001932">
    <property type="entry name" value="PPM-type_phosphatase-like_dom"/>
</dbReference>
<accession>A0A1S8CPL8</accession>
<dbReference type="EMBL" id="MOXD01000002">
    <property type="protein sequence ID" value="OMQ25474.1"/>
    <property type="molecule type" value="Genomic_DNA"/>
</dbReference>
<sequence length="265" mass="29264">MKIEAVWCSNQGNRAQNQDKTGEYLGEQAACFVLCDGVAGDAGGEQAAALACQFLLEHAGQGNPCQPEAVPGLIAQLQQMIQQAQQQDQAYHRMRTTLVALFINRSTLQAHWVHAGDSRLYLFRNGYLCQSTTDHSLVQKMKDAGFHTGGLPDNLLYAALGTGNPQDATYSPTLALADGDVFLLCSDGFWKRYNLAQLEYTLRLAHTPSEWLTLIEHQSPPLSQQDNYSAIAVWIGAPQESTLLQILPLEEKVAFQTPNCQRSRR</sequence>
<dbReference type="Proteomes" id="UP000216021">
    <property type="component" value="Unassembled WGS sequence"/>
</dbReference>
<evidence type="ECO:0000313" key="2">
    <source>
        <dbReference type="EMBL" id="OMQ25474.1"/>
    </source>
</evidence>
<name>A0A1S8CPL8_9GAMM</name>
<dbReference type="RefSeq" id="WP_076940655.1">
    <property type="nucleotide sequence ID" value="NZ_MOXD01000002.1"/>
</dbReference>
<dbReference type="SUPFAM" id="SSF81606">
    <property type="entry name" value="PP2C-like"/>
    <property type="match status" value="1"/>
</dbReference>
<dbReference type="AlphaFoldDB" id="A0A1S8CPL8"/>
<protein>
    <recommendedName>
        <fullName evidence="1">PPM-type phosphatase domain-containing protein</fullName>
    </recommendedName>
</protein>
<dbReference type="InterPro" id="IPR036457">
    <property type="entry name" value="PPM-type-like_dom_sf"/>
</dbReference>
<dbReference type="SMART" id="SM00332">
    <property type="entry name" value="PP2Cc"/>
    <property type="match status" value="1"/>
</dbReference>
<feature type="domain" description="PPM-type phosphatase" evidence="1">
    <location>
        <begin position="4"/>
        <end position="235"/>
    </location>
</feature>
<keyword evidence="3" id="KW-1185">Reference proteome</keyword>
<comment type="caution">
    <text evidence="2">The sequence shown here is derived from an EMBL/GenBank/DDBJ whole genome shotgun (WGS) entry which is preliminary data.</text>
</comment>
<dbReference type="SMART" id="SM00331">
    <property type="entry name" value="PP2C_SIG"/>
    <property type="match status" value="1"/>
</dbReference>
<dbReference type="Pfam" id="PF13672">
    <property type="entry name" value="PP2C_2"/>
    <property type="match status" value="1"/>
</dbReference>
<gene>
    <name evidence="2" type="ORF">BMI79_03910</name>
</gene>
<dbReference type="OrthoDB" id="9801841at2"/>